<dbReference type="STRING" id="930118.SAMN05216429_11072"/>
<dbReference type="EMBL" id="PTIU01000007">
    <property type="protein sequence ID" value="PPK55208.1"/>
    <property type="molecule type" value="Genomic_DNA"/>
</dbReference>
<keyword evidence="1" id="KW-0472">Membrane</keyword>
<evidence type="ECO:0000313" key="3">
    <source>
        <dbReference type="EMBL" id="PPK55208.1"/>
    </source>
</evidence>
<reference evidence="2 5" key="1">
    <citation type="submission" date="2018-02" db="EMBL/GenBank/DDBJ databases">
        <title>Deep subsurface shale carbon reservoir microbial communities from Ohio and West Virginia, USA.</title>
        <authorList>
            <person name="Wrighton K."/>
        </authorList>
    </citation>
    <scope>NUCLEOTIDE SEQUENCE [LARGE SCALE GENOMIC DNA]</scope>
    <source>
        <strain evidence="2 5">UTICA-S1B6</strain>
    </source>
</reference>
<dbReference type="Proteomes" id="UP000239446">
    <property type="component" value="Unassembled WGS sequence"/>
</dbReference>
<evidence type="ECO:0000256" key="1">
    <source>
        <dbReference type="SAM" id="Phobius"/>
    </source>
</evidence>
<dbReference type="RefSeq" id="WP_104415774.1">
    <property type="nucleotide sequence ID" value="NZ_PTIT01000007.1"/>
</dbReference>
<evidence type="ECO:0008006" key="6">
    <source>
        <dbReference type="Google" id="ProtNLM"/>
    </source>
</evidence>
<keyword evidence="5" id="KW-1185">Reference proteome</keyword>
<dbReference type="SUPFAM" id="SSF52218">
    <property type="entry name" value="Flavoproteins"/>
    <property type="match status" value="1"/>
</dbReference>
<evidence type="ECO:0000313" key="2">
    <source>
        <dbReference type="EMBL" id="PPK52104.1"/>
    </source>
</evidence>
<name>A0A2S6G7Q2_9GAMM</name>
<proteinExistence type="predicted"/>
<dbReference type="AlphaFoldDB" id="A0A2S6G7Q2"/>
<keyword evidence="1" id="KW-0812">Transmembrane</keyword>
<accession>A0A2S6G7Q2</accession>
<keyword evidence="1" id="KW-1133">Transmembrane helix</keyword>
<dbReference type="InterPro" id="IPR029039">
    <property type="entry name" value="Flavoprotein-like_sf"/>
</dbReference>
<dbReference type="Gene3D" id="3.40.50.360">
    <property type="match status" value="1"/>
</dbReference>
<evidence type="ECO:0000313" key="5">
    <source>
        <dbReference type="Proteomes" id="UP000239648"/>
    </source>
</evidence>
<protein>
    <recommendedName>
        <fullName evidence="6">Dialkylrecorsinol condensing enzyme</fullName>
    </recommendedName>
</protein>
<sequence>MKKVLVVHYSQSGQLDSVVKEFTRPLVESDDISVTFENIKPVEDFPFPWPFFKFLDTFPECVYQDAPPIQEPAVSGDEDFDLIILAYQVWFLSPALPMTAFLQHPVARTLLNDKPVVTLIACRNMWLLAQEDMKAKLDELNAHLVGNVAMVDEAGSILSLFATPLWVLTGHKGPFLGGLIPKAGVAEKQIKASERFGRRIRDRFRFKGEVSPDMFRGLSAVHVNEGLISSEKTAKRAFRLWGRLLRTLGPHGAWQRKPVLAFYSVFLILMIVTVVPAGMLIKRLLAPLTRQRIAQQKAYYSAPSGE</sequence>
<dbReference type="OrthoDB" id="4547866at2"/>
<dbReference type="GO" id="GO:0016655">
    <property type="term" value="F:oxidoreductase activity, acting on NAD(P)H, quinone or similar compound as acceptor"/>
    <property type="evidence" value="ECO:0007669"/>
    <property type="project" value="UniProtKB-ARBA"/>
</dbReference>
<organism evidence="3 4">
    <name type="scientific">Marinobacter persicus</name>
    <dbReference type="NCBI Taxonomy" id="930118"/>
    <lineage>
        <taxon>Bacteria</taxon>
        <taxon>Pseudomonadati</taxon>
        <taxon>Pseudomonadota</taxon>
        <taxon>Gammaproteobacteria</taxon>
        <taxon>Pseudomonadales</taxon>
        <taxon>Marinobacteraceae</taxon>
        <taxon>Marinobacter</taxon>
    </lineage>
</organism>
<dbReference type="EMBL" id="PTIT01000007">
    <property type="protein sequence ID" value="PPK52104.1"/>
    <property type="molecule type" value="Genomic_DNA"/>
</dbReference>
<dbReference type="Proteomes" id="UP000239648">
    <property type="component" value="Unassembled WGS sequence"/>
</dbReference>
<evidence type="ECO:0000313" key="4">
    <source>
        <dbReference type="Proteomes" id="UP000239446"/>
    </source>
</evidence>
<reference evidence="3 4" key="2">
    <citation type="submission" date="2018-02" db="EMBL/GenBank/DDBJ databases">
        <title>Subsurface microbial communities from deep shales in Ohio and West Virginia, USA.</title>
        <authorList>
            <person name="Wrighton K."/>
        </authorList>
    </citation>
    <scope>NUCLEOTIDE SEQUENCE [LARGE SCALE GENOMIC DNA]</scope>
    <source>
        <strain evidence="3 4">UTICA-S1B9</strain>
    </source>
</reference>
<gene>
    <name evidence="3" type="ORF">B0H24_1007119</name>
    <name evidence="2" type="ORF">BY455_10728</name>
</gene>
<comment type="caution">
    <text evidence="3">The sequence shown here is derived from an EMBL/GenBank/DDBJ whole genome shotgun (WGS) entry which is preliminary data.</text>
</comment>
<feature type="transmembrane region" description="Helical" evidence="1">
    <location>
        <begin position="260"/>
        <end position="281"/>
    </location>
</feature>